<evidence type="ECO:0000256" key="1">
    <source>
        <dbReference type="SAM" id="MobiDB-lite"/>
    </source>
</evidence>
<dbReference type="AlphaFoldDB" id="A0AAN9FMR5"/>
<dbReference type="EMBL" id="JAYKXN010000006">
    <property type="protein sequence ID" value="KAK7278479.1"/>
    <property type="molecule type" value="Genomic_DNA"/>
</dbReference>
<organism evidence="2 3">
    <name type="scientific">Clitoria ternatea</name>
    <name type="common">Butterfly pea</name>
    <dbReference type="NCBI Taxonomy" id="43366"/>
    <lineage>
        <taxon>Eukaryota</taxon>
        <taxon>Viridiplantae</taxon>
        <taxon>Streptophyta</taxon>
        <taxon>Embryophyta</taxon>
        <taxon>Tracheophyta</taxon>
        <taxon>Spermatophyta</taxon>
        <taxon>Magnoliopsida</taxon>
        <taxon>eudicotyledons</taxon>
        <taxon>Gunneridae</taxon>
        <taxon>Pentapetalae</taxon>
        <taxon>rosids</taxon>
        <taxon>fabids</taxon>
        <taxon>Fabales</taxon>
        <taxon>Fabaceae</taxon>
        <taxon>Papilionoideae</taxon>
        <taxon>50 kb inversion clade</taxon>
        <taxon>NPAAA clade</taxon>
        <taxon>indigoferoid/millettioid clade</taxon>
        <taxon>Phaseoleae</taxon>
        <taxon>Clitoria</taxon>
    </lineage>
</organism>
<dbReference type="Proteomes" id="UP001359559">
    <property type="component" value="Unassembled WGS sequence"/>
</dbReference>
<evidence type="ECO:0000313" key="3">
    <source>
        <dbReference type="Proteomes" id="UP001359559"/>
    </source>
</evidence>
<protein>
    <submittedName>
        <fullName evidence="2">Uncharacterized protein</fullName>
    </submittedName>
</protein>
<evidence type="ECO:0000313" key="2">
    <source>
        <dbReference type="EMBL" id="KAK7278479.1"/>
    </source>
</evidence>
<feature type="region of interest" description="Disordered" evidence="1">
    <location>
        <begin position="30"/>
        <end position="50"/>
    </location>
</feature>
<name>A0AAN9FMR5_CLITE</name>
<proteinExistence type="predicted"/>
<sequence>MEERAKSVPAPTFDGFVEFDEDALIPFPTKRSSKTKSFGQQNMKKKGGPWFQDHNNQVMIGPADLQYNLYILQRQKVFRG</sequence>
<keyword evidence="3" id="KW-1185">Reference proteome</keyword>
<reference evidence="2 3" key="1">
    <citation type="submission" date="2024-01" db="EMBL/GenBank/DDBJ databases">
        <title>The genomes of 5 underutilized Papilionoideae crops provide insights into root nodulation and disease resistance.</title>
        <authorList>
            <person name="Yuan L."/>
        </authorList>
    </citation>
    <scope>NUCLEOTIDE SEQUENCE [LARGE SCALE GENOMIC DNA]</scope>
    <source>
        <strain evidence="2">LY-2023</strain>
        <tissue evidence="2">Leaf</tissue>
    </source>
</reference>
<comment type="caution">
    <text evidence="2">The sequence shown here is derived from an EMBL/GenBank/DDBJ whole genome shotgun (WGS) entry which is preliminary data.</text>
</comment>
<accession>A0AAN9FMR5</accession>
<gene>
    <name evidence="2" type="ORF">RJT34_23509</name>
</gene>